<comment type="function">
    <text evidence="3">Component of the RIX1 complex required for processing of ITS2 sequences from 35S pre-rRNA.</text>
</comment>
<dbReference type="OrthoDB" id="361362at2759"/>
<evidence type="ECO:0000256" key="4">
    <source>
        <dbReference type="SAM" id="MobiDB-lite"/>
    </source>
</evidence>
<protein>
    <recommendedName>
        <fullName evidence="3">Pre-rRNA-processing protein</fullName>
    </recommendedName>
</protein>
<dbReference type="RefSeq" id="XP_007919898.1">
    <property type="nucleotide sequence ID" value="XM_007921707.1"/>
</dbReference>
<dbReference type="PANTHER" id="PTHR16056">
    <property type="entry name" value="REGULATOR OF MICROTUBULE DYNAMICS PROTEIN"/>
    <property type="match status" value="1"/>
</dbReference>
<comment type="subcellular location">
    <subcellularLocation>
        <location evidence="1 3">Nucleus</location>
    </subcellularLocation>
</comment>
<evidence type="ECO:0000259" key="5">
    <source>
        <dbReference type="Pfam" id="PF12333"/>
    </source>
</evidence>
<dbReference type="Pfam" id="PF12333">
    <property type="entry name" value="Ipi1_N"/>
    <property type="match status" value="1"/>
</dbReference>
<comment type="similarity">
    <text evidence="3">Belongs to the IPI1/TEX10 family.</text>
</comment>
<organism evidence="6 7">
    <name type="scientific">Pseudocercospora fijiensis (strain CIRAD86)</name>
    <name type="common">Black leaf streak disease fungus</name>
    <name type="synonym">Mycosphaerella fijiensis</name>
    <dbReference type="NCBI Taxonomy" id="383855"/>
    <lineage>
        <taxon>Eukaryota</taxon>
        <taxon>Fungi</taxon>
        <taxon>Dikarya</taxon>
        <taxon>Ascomycota</taxon>
        <taxon>Pezizomycotina</taxon>
        <taxon>Dothideomycetes</taxon>
        <taxon>Dothideomycetidae</taxon>
        <taxon>Mycosphaerellales</taxon>
        <taxon>Mycosphaerellaceae</taxon>
        <taxon>Pseudocercospora</taxon>
    </lineage>
</organism>
<keyword evidence="2 3" id="KW-0539">Nucleus</keyword>
<dbReference type="eggNOG" id="KOG2149">
    <property type="taxonomic scope" value="Eukaryota"/>
</dbReference>
<dbReference type="VEuPathDB" id="FungiDB:MYCFIDRAFT_28946"/>
<evidence type="ECO:0000313" key="7">
    <source>
        <dbReference type="Proteomes" id="UP000016932"/>
    </source>
</evidence>
<evidence type="ECO:0000313" key="6">
    <source>
        <dbReference type="EMBL" id="EME87628.1"/>
    </source>
</evidence>
<name>N1Q9S0_PSEFD</name>
<dbReference type="GO" id="GO:0120330">
    <property type="term" value="C:rixosome complex"/>
    <property type="evidence" value="ECO:0007669"/>
    <property type="project" value="UniProtKB-UniRule"/>
</dbReference>
<gene>
    <name evidence="6" type="ORF">MYCFIDRAFT_28946</name>
</gene>
<comment type="subunit">
    <text evidence="3">Component of the RIX1 complex.</text>
</comment>
<evidence type="ECO:0000256" key="3">
    <source>
        <dbReference type="RuleBase" id="RU368021"/>
    </source>
</evidence>
<keyword evidence="3" id="KW-0698">rRNA processing</keyword>
<evidence type="ECO:0000256" key="2">
    <source>
        <dbReference type="ARBA" id="ARBA00023242"/>
    </source>
</evidence>
<keyword evidence="7" id="KW-1185">Reference proteome</keyword>
<dbReference type="PANTHER" id="PTHR16056:SF2">
    <property type="entry name" value="TESTIS-EXPRESSED PROTEIN 10"/>
    <property type="match status" value="1"/>
</dbReference>
<dbReference type="GeneID" id="19338664"/>
<accession>N1Q9S0</accession>
<dbReference type="KEGG" id="pfj:MYCFIDRAFT_28946"/>
<evidence type="ECO:0000256" key="1">
    <source>
        <dbReference type="ARBA" id="ARBA00004123"/>
    </source>
</evidence>
<feature type="compositionally biased region" description="Basic residues" evidence="4">
    <location>
        <begin position="18"/>
        <end position="27"/>
    </location>
</feature>
<dbReference type="InterPro" id="IPR024679">
    <property type="entry name" value="Ipi1_N"/>
</dbReference>
<dbReference type="EMBL" id="KB446555">
    <property type="protein sequence ID" value="EME87628.1"/>
    <property type="molecule type" value="Genomic_DNA"/>
</dbReference>
<reference evidence="6 7" key="1">
    <citation type="journal article" date="2012" name="PLoS Pathog.">
        <title>Diverse lifestyles and strategies of plant pathogenesis encoded in the genomes of eighteen Dothideomycetes fungi.</title>
        <authorList>
            <person name="Ohm R.A."/>
            <person name="Feau N."/>
            <person name="Henrissat B."/>
            <person name="Schoch C.L."/>
            <person name="Horwitz B.A."/>
            <person name="Barry K.W."/>
            <person name="Condon B.J."/>
            <person name="Copeland A.C."/>
            <person name="Dhillon B."/>
            <person name="Glaser F."/>
            <person name="Hesse C.N."/>
            <person name="Kosti I."/>
            <person name="LaButti K."/>
            <person name="Lindquist E.A."/>
            <person name="Lucas S."/>
            <person name="Salamov A.A."/>
            <person name="Bradshaw R.E."/>
            <person name="Ciuffetti L."/>
            <person name="Hamelin R.C."/>
            <person name="Kema G.H.J."/>
            <person name="Lawrence C."/>
            <person name="Scott J.A."/>
            <person name="Spatafora J.W."/>
            <person name="Turgeon B.G."/>
            <person name="de Wit P.J.G.M."/>
            <person name="Zhong S."/>
            <person name="Goodwin S.B."/>
            <person name="Grigoriev I.V."/>
        </authorList>
    </citation>
    <scope>NUCLEOTIDE SEQUENCE [LARGE SCALE GENOMIC DNA]</scope>
    <source>
        <strain evidence="6 7">CIRAD86</strain>
    </source>
</reference>
<proteinExistence type="inferred from homology"/>
<feature type="compositionally biased region" description="Basic residues" evidence="4">
    <location>
        <begin position="1"/>
        <end position="10"/>
    </location>
</feature>
<feature type="region of interest" description="Disordered" evidence="4">
    <location>
        <begin position="1"/>
        <end position="32"/>
    </location>
</feature>
<dbReference type="STRING" id="383855.N1Q9S0"/>
<feature type="domain" description="Pre-rRNA-processing protein Ipi1 N-terminal" evidence="5">
    <location>
        <begin position="136"/>
        <end position="227"/>
    </location>
</feature>
<dbReference type="GO" id="GO:0006364">
    <property type="term" value="P:rRNA processing"/>
    <property type="evidence" value="ECO:0007669"/>
    <property type="project" value="UniProtKB-UniRule"/>
</dbReference>
<dbReference type="Proteomes" id="UP000016932">
    <property type="component" value="Unassembled WGS sequence"/>
</dbReference>
<dbReference type="GO" id="GO:0005634">
    <property type="term" value="C:nucleus"/>
    <property type="evidence" value="ECO:0007669"/>
    <property type="project" value="UniProtKB-SubCell"/>
</dbReference>
<dbReference type="HOGENOM" id="CLU_050252_2_0_1"/>
<sequence>MGSSAKKKKEKKADFQKAKLKVGKARPKNTNATDTSFQAKSIVLKQQNLSEGSRDATALFDHNLSLLSSKTDIQRRDALIYLTTAVAASPNALPRPASQIVEKAQSLILDGSSSVRSQVLKLFKLLPANQLGDLSRTLLFARTGMTHLSNDIRLDALDLFDWLMETNGEAAVSVAGGWAKTLRTFQTVLSWQDAAHNAPAANGNWSAAKSRSNLGSNKLLLNSLSRLLTMGLTQAPVDSQAQAKRAAELFPLWQTDAHMVPKKSNPYGYLNLFGAPRDVESEVYDNAEERANVFVEIGLDQVFEHGVREAKKEGGEVGRAASAVDKALRLLKSK</sequence>
<keyword evidence="3" id="KW-0690">Ribosome biogenesis</keyword>
<dbReference type="AlphaFoldDB" id="N1Q9S0"/>